<evidence type="ECO:0000313" key="3">
    <source>
        <dbReference type="Proteomes" id="UP001283361"/>
    </source>
</evidence>
<proteinExistence type="predicted"/>
<gene>
    <name evidence="2" type="ORF">RRG08_039076</name>
</gene>
<evidence type="ECO:0000256" key="1">
    <source>
        <dbReference type="SAM" id="SignalP"/>
    </source>
</evidence>
<sequence>MAISWSWWTSIWSSALTEKITSNILHMAGLRGEIRPLKYQILEDTHSSSTGPDVSGLDLNLCHYVLFQLTPFHDSYPVLAKTLPTTSPLYEEQLLDVENGQSKLSGVEPLSWGASDTQYQPFYSLRISKILPH</sequence>
<feature type="chain" id="PRO_5041980507" evidence="1">
    <location>
        <begin position="18"/>
        <end position="133"/>
    </location>
</feature>
<protein>
    <submittedName>
        <fullName evidence="2">Uncharacterized protein</fullName>
    </submittedName>
</protein>
<comment type="caution">
    <text evidence="2">The sequence shown here is derived from an EMBL/GenBank/DDBJ whole genome shotgun (WGS) entry which is preliminary data.</text>
</comment>
<dbReference type="Proteomes" id="UP001283361">
    <property type="component" value="Unassembled WGS sequence"/>
</dbReference>
<keyword evidence="3" id="KW-1185">Reference proteome</keyword>
<feature type="signal peptide" evidence="1">
    <location>
        <begin position="1"/>
        <end position="17"/>
    </location>
</feature>
<reference evidence="2" key="1">
    <citation type="journal article" date="2023" name="G3 (Bethesda)">
        <title>A reference genome for the long-term kleptoplast-retaining sea slug Elysia crispata morphotype clarki.</title>
        <authorList>
            <person name="Eastman K.E."/>
            <person name="Pendleton A.L."/>
            <person name="Shaikh M.A."/>
            <person name="Suttiyut T."/>
            <person name="Ogas R."/>
            <person name="Tomko P."/>
            <person name="Gavelis G."/>
            <person name="Widhalm J.R."/>
            <person name="Wisecaver J.H."/>
        </authorList>
    </citation>
    <scope>NUCLEOTIDE SEQUENCE</scope>
    <source>
        <strain evidence="2">ECLA1</strain>
    </source>
</reference>
<name>A0AAE0YIA9_9GAST</name>
<dbReference type="AlphaFoldDB" id="A0AAE0YIA9"/>
<evidence type="ECO:0000313" key="2">
    <source>
        <dbReference type="EMBL" id="KAK3746651.1"/>
    </source>
</evidence>
<dbReference type="EMBL" id="JAWDGP010006127">
    <property type="protein sequence ID" value="KAK3746651.1"/>
    <property type="molecule type" value="Genomic_DNA"/>
</dbReference>
<accession>A0AAE0YIA9</accession>
<organism evidence="2 3">
    <name type="scientific">Elysia crispata</name>
    <name type="common">lettuce slug</name>
    <dbReference type="NCBI Taxonomy" id="231223"/>
    <lineage>
        <taxon>Eukaryota</taxon>
        <taxon>Metazoa</taxon>
        <taxon>Spiralia</taxon>
        <taxon>Lophotrochozoa</taxon>
        <taxon>Mollusca</taxon>
        <taxon>Gastropoda</taxon>
        <taxon>Heterobranchia</taxon>
        <taxon>Euthyneura</taxon>
        <taxon>Panpulmonata</taxon>
        <taxon>Sacoglossa</taxon>
        <taxon>Placobranchoidea</taxon>
        <taxon>Plakobranchidae</taxon>
        <taxon>Elysia</taxon>
    </lineage>
</organism>
<keyword evidence="1" id="KW-0732">Signal</keyword>